<dbReference type="AlphaFoldDB" id="A0A8D8SMV5"/>
<organism evidence="1">
    <name type="scientific">Cacopsylla melanoneura</name>
    <dbReference type="NCBI Taxonomy" id="428564"/>
    <lineage>
        <taxon>Eukaryota</taxon>
        <taxon>Metazoa</taxon>
        <taxon>Ecdysozoa</taxon>
        <taxon>Arthropoda</taxon>
        <taxon>Hexapoda</taxon>
        <taxon>Insecta</taxon>
        <taxon>Pterygota</taxon>
        <taxon>Neoptera</taxon>
        <taxon>Paraneoptera</taxon>
        <taxon>Hemiptera</taxon>
        <taxon>Sternorrhyncha</taxon>
        <taxon>Psylloidea</taxon>
        <taxon>Psyllidae</taxon>
        <taxon>Psyllinae</taxon>
        <taxon>Cacopsylla</taxon>
    </lineage>
</organism>
<dbReference type="PANTHER" id="PTHR16295">
    <property type="entry name" value="TRAF-TYPE ZINC FINGER PROTEIN-RELATED"/>
    <property type="match status" value="1"/>
</dbReference>
<reference evidence="1" key="1">
    <citation type="submission" date="2021-05" db="EMBL/GenBank/DDBJ databases">
        <authorList>
            <person name="Alioto T."/>
            <person name="Alioto T."/>
            <person name="Gomez Garrido J."/>
        </authorList>
    </citation>
    <scope>NUCLEOTIDE SEQUENCE</scope>
</reference>
<dbReference type="InterPro" id="IPR013083">
    <property type="entry name" value="Znf_RING/FYVE/PHD"/>
</dbReference>
<dbReference type="EMBL" id="HBUF01229316">
    <property type="protein sequence ID" value="CAG6672700.1"/>
    <property type="molecule type" value="Transcribed_RNA"/>
</dbReference>
<sequence>MEEAVQMETKLCDNCKKDVPVNNYLNHSIHCPRNIRLCPRCNEPYPIIEMESHIDQDHAEVVCPDCYEFMEAADLPSHKWICRRLSSTNTWTIVGQGQTGVMVAASWS</sequence>
<dbReference type="InterPro" id="IPR051986">
    <property type="entry name" value="Innate_Immune_Apopt_Reg"/>
</dbReference>
<dbReference type="Gene3D" id="3.30.40.10">
    <property type="entry name" value="Zinc/RING finger domain, C3HC4 (zinc finger)"/>
    <property type="match status" value="1"/>
</dbReference>
<accession>A0A8D8SMV5</accession>
<evidence type="ECO:0000313" key="1">
    <source>
        <dbReference type="EMBL" id="CAG6672700.1"/>
    </source>
</evidence>
<proteinExistence type="predicted"/>
<name>A0A8D8SMV5_9HEMI</name>
<dbReference type="GO" id="GO:0005739">
    <property type="term" value="C:mitochondrion"/>
    <property type="evidence" value="ECO:0007669"/>
    <property type="project" value="TreeGrafter"/>
</dbReference>
<dbReference type="PANTHER" id="PTHR16295:SF10">
    <property type="entry name" value="EXPRESSED PROTEIN"/>
    <property type="match status" value="1"/>
</dbReference>
<protein>
    <submittedName>
        <fullName evidence="1">TRAF-type zinc finger domain-containing protein 1</fullName>
    </submittedName>
</protein>